<dbReference type="EMBL" id="MCGT01000011">
    <property type="protein sequence ID" value="ORX55653.1"/>
    <property type="molecule type" value="Genomic_DNA"/>
</dbReference>
<protein>
    <submittedName>
        <fullName evidence="1">Uncharacterized protein</fullName>
    </submittedName>
</protein>
<keyword evidence="2" id="KW-1185">Reference proteome</keyword>
<evidence type="ECO:0000313" key="1">
    <source>
        <dbReference type="EMBL" id="ORX55653.1"/>
    </source>
</evidence>
<comment type="caution">
    <text evidence="1">The sequence shown here is derived from an EMBL/GenBank/DDBJ whole genome shotgun (WGS) entry which is preliminary data.</text>
</comment>
<organism evidence="1 2">
    <name type="scientific">Hesseltinella vesiculosa</name>
    <dbReference type="NCBI Taxonomy" id="101127"/>
    <lineage>
        <taxon>Eukaryota</taxon>
        <taxon>Fungi</taxon>
        <taxon>Fungi incertae sedis</taxon>
        <taxon>Mucoromycota</taxon>
        <taxon>Mucoromycotina</taxon>
        <taxon>Mucoromycetes</taxon>
        <taxon>Mucorales</taxon>
        <taxon>Cunninghamellaceae</taxon>
        <taxon>Hesseltinella</taxon>
    </lineage>
</organism>
<dbReference type="Proteomes" id="UP000242146">
    <property type="component" value="Unassembled WGS sequence"/>
</dbReference>
<reference evidence="1 2" key="1">
    <citation type="submission" date="2016-07" db="EMBL/GenBank/DDBJ databases">
        <title>Pervasive Adenine N6-methylation of Active Genes in Fungi.</title>
        <authorList>
            <consortium name="DOE Joint Genome Institute"/>
            <person name="Mondo S.J."/>
            <person name="Dannebaum R.O."/>
            <person name="Kuo R.C."/>
            <person name="Labutti K."/>
            <person name="Haridas S."/>
            <person name="Kuo A."/>
            <person name="Salamov A."/>
            <person name="Ahrendt S.R."/>
            <person name="Lipzen A."/>
            <person name="Sullivan W."/>
            <person name="Andreopoulos W.B."/>
            <person name="Clum A."/>
            <person name="Lindquist E."/>
            <person name="Daum C."/>
            <person name="Ramamoorthy G.K."/>
            <person name="Gryganskyi A."/>
            <person name="Culley D."/>
            <person name="Magnuson J.K."/>
            <person name="James T.Y."/>
            <person name="O'Malley M.A."/>
            <person name="Stajich J.E."/>
            <person name="Spatafora J.W."/>
            <person name="Visel A."/>
            <person name="Grigoriev I.V."/>
        </authorList>
    </citation>
    <scope>NUCLEOTIDE SEQUENCE [LARGE SCALE GENOMIC DNA]</scope>
    <source>
        <strain evidence="1 2">NRRL 3301</strain>
    </source>
</reference>
<dbReference type="OrthoDB" id="2290043at2759"/>
<sequence length="363" mass="41525">MAFTHTISECPLAHLPSVTMTADQRQVVGWSKTMPDLISKQDLLGMVWPSKAEQQLCFTTLVDVRSQKQTKRLMTCEHTSADEQHLTVYCCDLAMLEKQTLRQLLTRTSSTCQTTILRLSPYGIIQSAFDPEKPRPWLVGQPLMRFVHNDDIPTLCQGLRQATDPTDEQQDEQQDNQVTLVSFDVRCQFDLHQPDRMPSPHEDLPLIQPRMYHFSTIVTGTQDLLCVIRPHTQGSAIASASTTSLFQITGLKLRHLVHHWQQTLWRALEQGLLLLAHYLALVMVFSLQSYRLATHSSFWLETSELALRCVVAETKSRPELDRLFSWLESTGFKSSRKWFTLALDHGSDWIITMLLRPKTSLPV</sequence>
<proteinExistence type="predicted"/>
<accession>A0A1X2GK76</accession>
<gene>
    <name evidence="1" type="ORF">DM01DRAFT_1373393</name>
</gene>
<evidence type="ECO:0000313" key="2">
    <source>
        <dbReference type="Proteomes" id="UP000242146"/>
    </source>
</evidence>
<name>A0A1X2GK76_9FUNG</name>
<dbReference type="AlphaFoldDB" id="A0A1X2GK76"/>